<dbReference type="SUPFAM" id="SSF46894">
    <property type="entry name" value="C-terminal effector domain of the bipartite response regulators"/>
    <property type="match status" value="1"/>
</dbReference>
<evidence type="ECO:0000256" key="3">
    <source>
        <dbReference type="ARBA" id="ARBA00023163"/>
    </source>
</evidence>
<dbReference type="RefSeq" id="WP_112712413.1">
    <property type="nucleotide sequence ID" value="NZ_LS483250.1"/>
</dbReference>
<evidence type="ECO:0000259" key="4">
    <source>
        <dbReference type="PROSITE" id="PS50043"/>
    </source>
</evidence>
<gene>
    <name evidence="5" type="ORF">MORIYA_0516</name>
</gene>
<dbReference type="PROSITE" id="PS50043">
    <property type="entry name" value="HTH_LUXR_2"/>
    <property type="match status" value="1"/>
</dbReference>
<dbReference type="SMART" id="SM00421">
    <property type="entry name" value="HTH_LUXR"/>
    <property type="match status" value="1"/>
</dbReference>
<evidence type="ECO:0000313" key="5">
    <source>
        <dbReference type="EMBL" id="SQD76994.1"/>
    </source>
</evidence>
<keyword evidence="2" id="KW-0238">DNA-binding</keyword>
<dbReference type="PROSITE" id="PS00622">
    <property type="entry name" value="HTH_LUXR_1"/>
    <property type="match status" value="1"/>
</dbReference>
<evidence type="ECO:0000313" key="6">
    <source>
        <dbReference type="Proteomes" id="UP000250163"/>
    </source>
</evidence>
<proteinExistence type="predicted"/>
<dbReference type="Pfam" id="PF00196">
    <property type="entry name" value="GerE"/>
    <property type="match status" value="1"/>
</dbReference>
<keyword evidence="1" id="KW-0805">Transcription regulation</keyword>
<dbReference type="Gene3D" id="1.10.10.10">
    <property type="entry name" value="Winged helix-like DNA-binding domain superfamily/Winged helix DNA-binding domain"/>
    <property type="match status" value="1"/>
</dbReference>
<dbReference type="KEGG" id="mya:MORIYA_0516"/>
<dbReference type="PRINTS" id="PR00038">
    <property type="entry name" value="HTHLUXR"/>
</dbReference>
<evidence type="ECO:0000256" key="1">
    <source>
        <dbReference type="ARBA" id="ARBA00023015"/>
    </source>
</evidence>
<dbReference type="GO" id="GO:0003677">
    <property type="term" value="F:DNA binding"/>
    <property type="evidence" value="ECO:0007669"/>
    <property type="project" value="UniProtKB-KW"/>
</dbReference>
<dbReference type="PANTHER" id="PTHR44688:SF16">
    <property type="entry name" value="DNA-BINDING TRANSCRIPTIONAL ACTIVATOR DEVR_DOSR"/>
    <property type="match status" value="1"/>
</dbReference>
<organism evidence="5 6">
    <name type="scientific">Moritella yayanosii</name>
    <dbReference type="NCBI Taxonomy" id="69539"/>
    <lineage>
        <taxon>Bacteria</taxon>
        <taxon>Pseudomonadati</taxon>
        <taxon>Pseudomonadota</taxon>
        <taxon>Gammaproteobacteria</taxon>
        <taxon>Alteromonadales</taxon>
        <taxon>Moritellaceae</taxon>
        <taxon>Moritella</taxon>
    </lineage>
</organism>
<dbReference type="CDD" id="cd06170">
    <property type="entry name" value="LuxR_C_like"/>
    <property type="match status" value="1"/>
</dbReference>
<protein>
    <submittedName>
        <fullName evidence="5">Putative Helix-turn-helix transcriptional regulator</fullName>
    </submittedName>
</protein>
<dbReference type="InterPro" id="IPR016032">
    <property type="entry name" value="Sig_transdc_resp-reg_C-effctor"/>
</dbReference>
<evidence type="ECO:0000256" key="2">
    <source>
        <dbReference type="ARBA" id="ARBA00023125"/>
    </source>
</evidence>
<reference evidence="6" key="1">
    <citation type="submission" date="2018-05" db="EMBL/GenBank/DDBJ databases">
        <authorList>
            <person name="Cea G.-C."/>
            <person name="William W."/>
        </authorList>
    </citation>
    <scope>NUCLEOTIDE SEQUENCE [LARGE SCALE GENOMIC DNA]</scope>
    <source>
        <strain evidence="6">DB21MT 5</strain>
    </source>
</reference>
<name>A0A330LJ29_9GAMM</name>
<feature type="domain" description="HTH luxR-type" evidence="4">
    <location>
        <begin position="150"/>
        <end position="215"/>
    </location>
</feature>
<dbReference type="InterPro" id="IPR000792">
    <property type="entry name" value="Tscrpt_reg_LuxR_C"/>
</dbReference>
<dbReference type="Proteomes" id="UP000250163">
    <property type="component" value="Chromosome MORIYA"/>
</dbReference>
<dbReference type="InterPro" id="IPR036388">
    <property type="entry name" value="WH-like_DNA-bd_sf"/>
</dbReference>
<dbReference type="Gene3D" id="3.40.50.2300">
    <property type="match status" value="1"/>
</dbReference>
<accession>A0A330LJ29</accession>
<dbReference type="EMBL" id="LS483250">
    <property type="protein sequence ID" value="SQD76994.1"/>
    <property type="molecule type" value="Genomic_DNA"/>
</dbReference>
<keyword evidence="3" id="KW-0804">Transcription</keyword>
<dbReference type="GO" id="GO:0006355">
    <property type="term" value="P:regulation of DNA-templated transcription"/>
    <property type="evidence" value="ECO:0007669"/>
    <property type="project" value="InterPro"/>
</dbReference>
<dbReference type="PANTHER" id="PTHR44688">
    <property type="entry name" value="DNA-BINDING TRANSCRIPTIONAL ACTIVATOR DEVR_DOSR"/>
    <property type="match status" value="1"/>
</dbReference>
<dbReference type="OrthoDB" id="561214at2"/>
<sequence>MKKLKKQTVHIVSENTAWAELVVASLATTFECYSFIIETSVESLWGFNPDTIIVFDKSTLGNPSSLCISPIERGGKWLLVNGGPIDEQSITGTIALGFSGLITTYYTLEMLPRALRAIASGQLWFSREAMSKTLQHLLSSAESSHHSIDVLGAKYTLSNREQQVFLHLLHGKSNKDIAIQLHLSPSTVKCHVSSILLKTGKHSRCQIGMLLIDNDVDEPLTTPCIN</sequence>
<dbReference type="AlphaFoldDB" id="A0A330LJ29"/>
<keyword evidence="6" id="KW-1185">Reference proteome</keyword>